<gene>
    <name evidence="1" type="ORF">ALC56_06562</name>
</gene>
<proteinExistence type="predicted"/>
<dbReference type="AlphaFoldDB" id="A0A195FFK6"/>
<dbReference type="Proteomes" id="UP000078541">
    <property type="component" value="Unassembled WGS sequence"/>
</dbReference>
<name>A0A195FFK6_9HYME</name>
<reference evidence="1 2" key="1">
    <citation type="submission" date="2016-03" db="EMBL/GenBank/DDBJ databases">
        <title>Trachymyrmex septentrionalis WGS genome.</title>
        <authorList>
            <person name="Nygaard S."/>
            <person name="Hu H."/>
            <person name="Boomsma J."/>
            <person name="Zhang G."/>
        </authorList>
    </citation>
    <scope>NUCLEOTIDE SEQUENCE [LARGE SCALE GENOMIC DNA]</scope>
    <source>
        <strain evidence="1">Tsep2-gDNA-1</strain>
        <tissue evidence="1">Whole body</tissue>
    </source>
</reference>
<evidence type="ECO:0000313" key="1">
    <source>
        <dbReference type="EMBL" id="KYN39136.1"/>
    </source>
</evidence>
<dbReference type="KEGG" id="tsep:108748730"/>
<protein>
    <submittedName>
        <fullName evidence="1">Uncharacterized protein</fullName>
    </submittedName>
</protein>
<keyword evidence="2" id="KW-1185">Reference proteome</keyword>
<dbReference type="OrthoDB" id="7676726at2759"/>
<dbReference type="EMBL" id="KQ981625">
    <property type="protein sequence ID" value="KYN39136.1"/>
    <property type="molecule type" value="Genomic_DNA"/>
</dbReference>
<accession>A0A195FFK6</accession>
<organism evidence="1 2">
    <name type="scientific">Trachymyrmex septentrionalis</name>
    <dbReference type="NCBI Taxonomy" id="34720"/>
    <lineage>
        <taxon>Eukaryota</taxon>
        <taxon>Metazoa</taxon>
        <taxon>Ecdysozoa</taxon>
        <taxon>Arthropoda</taxon>
        <taxon>Hexapoda</taxon>
        <taxon>Insecta</taxon>
        <taxon>Pterygota</taxon>
        <taxon>Neoptera</taxon>
        <taxon>Endopterygota</taxon>
        <taxon>Hymenoptera</taxon>
        <taxon>Apocrita</taxon>
        <taxon>Aculeata</taxon>
        <taxon>Formicoidea</taxon>
        <taxon>Formicidae</taxon>
        <taxon>Myrmicinae</taxon>
        <taxon>Trachymyrmex</taxon>
    </lineage>
</organism>
<evidence type="ECO:0000313" key="2">
    <source>
        <dbReference type="Proteomes" id="UP000078541"/>
    </source>
</evidence>
<sequence length="162" mass="18312">MATNTELERPCTYEFSKGFGTGAAEALGNWGFSNRTCSAGQELQRLKCLFAKMDSLRSADKPMMCVKYDRRYDPEAWYVKPSPDECKPAWTFPVKRPLITYCSTTTILKVSNMLEIGGDLKFHAPGRSFVHQGTDKWYRGSNCCYQPSCLAPQCPVRYSCES</sequence>